<protein>
    <recommendedName>
        <fullName evidence="6">Response regulator receiver modulated diguanylate cyclase/phosphodiesterase</fullName>
    </recommendedName>
</protein>
<keyword evidence="5" id="KW-1185">Reference proteome</keyword>
<dbReference type="Pfam" id="PF00072">
    <property type="entry name" value="Response_reg"/>
    <property type="match status" value="1"/>
</dbReference>
<evidence type="ECO:0000259" key="3">
    <source>
        <dbReference type="PROSITE" id="PS50883"/>
    </source>
</evidence>
<evidence type="ECO:0008006" key="6">
    <source>
        <dbReference type="Google" id="ProtNLM"/>
    </source>
</evidence>
<dbReference type="PROSITE" id="PS50883">
    <property type="entry name" value="EAL"/>
    <property type="match status" value="1"/>
</dbReference>
<reference evidence="4 5" key="1">
    <citation type="journal article" date="2016" name="Front. Microbiol.">
        <title>Genomic Resource of Rice Seed Associated Bacteria.</title>
        <authorList>
            <person name="Midha S."/>
            <person name="Bansal K."/>
            <person name="Sharma S."/>
            <person name="Kumar N."/>
            <person name="Patil P.P."/>
            <person name="Chaudhry V."/>
            <person name="Patil P.B."/>
        </authorList>
    </citation>
    <scope>NUCLEOTIDE SEQUENCE [LARGE SCALE GENOMIC DNA]</scope>
    <source>
        <strain evidence="4 5">NS331</strain>
    </source>
</reference>
<dbReference type="InterPro" id="IPR000160">
    <property type="entry name" value="GGDEF_dom"/>
</dbReference>
<dbReference type="GO" id="GO:0071111">
    <property type="term" value="F:cyclic-guanylate-specific phosphodiesterase activity"/>
    <property type="evidence" value="ECO:0007669"/>
    <property type="project" value="InterPro"/>
</dbReference>
<keyword evidence="1" id="KW-0597">Phosphoprotein</keyword>
<dbReference type="Gene3D" id="3.20.20.450">
    <property type="entry name" value="EAL domain"/>
    <property type="match status" value="1"/>
</dbReference>
<evidence type="ECO:0000313" key="5">
    <source>
        <dbReference type="Proteomes" id="UP000072741"/>
    </source>
</evidence>
<dbReference type="Proteomes" id="UP000072741">
    <property type="component" value="Unassembled WGS sequence"/>
</dbReference>
<dbReference type="Gene3D" id="3.40.50.2300">
    <property type="match status" value="1"/>
</dbReference>
<dbReference type="InterPro" id="IPR001789">
    <property type="entry name" value="Sig_transdc_resp-reg_receiver"/>
</dbReference>
<dbReference type="GO" id="GO:0000160">
    <property type="term" value="P:phosphorelay signal transduction system"/>
    <property type="evidence" value="ECO:0007669"/>
    <property type="project" value="InterPro"/>
</dbReference>
<feature type="domain" description="Response regulatory" evidence="2">
    <location>
        <begin position="14"/>
        <end position="131"/>
    </location>
</feature>
<dbReference type="SMART" id="SM00448">
    <property type="entry name" value="REC"/>
    <property type="match status" value="1"/>
</dbReference>
<dbReference type="SMART" id="SM00052">
    <property type="entry name" value="EAL"/>
    <property type="match status" value="1"/>
</dbReference>
<dbReference type="InterPro" id="IPR011006">
    <property type="entry name" value="CheY-like_superfamily"/>
</dbReference>
<dbReference type="FunFam" id="3.20.20.450:FF:000001">
    <property type="entry name" value="Cyclic di-GMP phosphodiesterase yahA"/>
    <property type="match status" value="1"/>
</dbReference>
<feature type="domain" description="EAL" evidence="3">
    <location>
        <begin position="321"/>
        <end position="575"/>
    </location>
</feature>
<dbReference type="InterPro" id="IPR001633">
    <property type="entry name" value="EAL_dom"/>
</dbReference>
<dbReference type="SUPFAM" id="SSF52172">
    <property type="entry name" value="CheY-like"/>
    <property type="match status" value="1"/>
</dbReference>
<dbReference type="PANTHER" id="PTHR33121">
    <property type="entry name" value="CYCLIC DI-GMP PHOSPHODIESTERASE PDEF"/>
    <property type="match status" value="1"/>
</dbReference>
<evidence type="ECO:0000313" key="4">
    <source>
        <dbReference type="EMBL" id="KTT21055.1"/>
    </source>
</evidence>
<dbReference type="PROSITE" id="PS50110">
    <property type="entry name" value="RESPONSE_REGULATORY"/>
    <property type="match status" value="1"/>
</dbReference>
<gene>
    <name evidence="4" type="ORF">NS331_12720</name>
</gene>
<dbReference type="SUPFAM" id="SSF55073">
    <property type="entry name" value="Nucleotide cyclase"/>
    <property type="match status" value="1"/>
</dbReference>
<evidence type="ECO:0000256" key="1">
    <source>
        <dbReference type="PROSITE-ProRule" id="PRU00169"/>
    </source>
</evidence>
<organism evidence="4 5">
    <name type="scientific">Pseudacidovorax intermedius</name>
    <dbReference type="NCBI Taxonomy" id="433924"/>
    <lineage>
        <taxon>Bacteria</taxon>
        <taxon>Pseudomonadati</taxon>
        <taxon>Pseudomonadota</taxon>
        <taxon>Betaproteobacteria</taxon>
        <taxon>Burkholderiales</taxon>
        <taxon>Comamonadaceae</taxon>
        <taxon>Pseudacidovorax</taxon>
    </lineage>
</organism>
<dbReference type="InterPro" id="IPR050706">
    <property type="entry name" value="Cyclic-di-GMP_PDE-like"/>
</dbReference>
<dbReference type="RefSeq" id="WP_058642360.1">
    <property type="nucleotide sequence ID" value="NZ_LDSL01000073.1"/>
</dbReference>
<dbReference type="CDD" id="cd01948">
    <property type="entry name" value="EAL"/>
    <property type="match status" value="1"/>
</dbReference>
<evidence type="ECO:0000259" key="2">
    <source>
        <dbReference type="PROSITE" id="PS50110"/>
    </source>
</evidence>
<dbReference type="EMBL" id="LDSL01000073">
    <property type="protein sequence ID" value="KTT21055.1"/>
    <property type="molecule type" value="Genomic_DNA"/>
</dbReference>
<accession>A0A147GU84</accession>
<dbReference type="PANTHER" id="PTHR33121:SF79">
    <property type="entry name" value="CYCLIC DI-GMP PHOSPHODIESTERASE PDED-RELATED"/>
    <property type="match status" value="1"/>
</dbReference>
<dbReference type="InterPro" id="IPR035919">
    <property type="entry name" value="EAL_sf"/>
</dbReference>
<dbReference type="Pfam" id="PF00563">
    <property type="entry name" value="EAL"/>
    <property type="match status" value="1"/>
</dbReference>
<name>A0A147GU84_9BURK</name>
<dbReference type="Gene3D" id="3.30.70.270">
    <property type="match status" value="1"/>
</dbReference>
<sequence length="590" mass="63629">MPSVPPPSPLLSSTLMMVDDDPLMTDLVQTYLEEAGYTRFIATQEPADAAALLRQHRPELLLLDLVMPGISGFEILEQVRADEALRHLPVIVLTAASDPASKLRALQLGATDFLAKPVDPSELVLRVRNTLVFRHYHERLIHYDQLTGLPNGTLFGKSLQALLAKAAARDERTALFSIGVPECRQLRESLDPAAAELLTTVVARRLERLAERFGARREGDGGVRAARLDEQHFTLVIDALPGPQALPAMAKAVLAALAEPVRMRGLDVAPTPWLGAAMAPDDGTSARALCQSADLALTEGRRSGQPLSFASPQLNAQSYQRTLLGAQLRGAAARGELRLHYQPKVDVGSRRIAGVEALVRWQHPERGLVPPAEFIPLSEEMGLVQEVGQWVIEHACRDVAAWAADGLGAVSVSVNVAKPQIIGGDLEGVLRRALADSGLPAAQLVVELTESMLMNEVPACLSTLHEIKATGISLSLDDFGTGYSSLSYLKQFPLDELKVDRSFVMDLPGTHADTALVRTVIDLGHSLGMRVVAEGVETQAQLDCLQRLDCDLVQGFLFSRPVTEPALRRLLAGDLPMAATPMTVVGQLTG</sequence>
<dbReference type="SMART" id="SM00267">
    <property type="entry name" value="GGDEF"/>
    <property type="match status" value="1"/>
</dbReference>
<dbReference type="AlphaFoldDB" id="A0A147GU84"/>
<dbReference type="SUPFAM" id="SSF141868">
    <property type="entry name" value="EAL domain-like"/>
    <property type="match status" value="1"/>
</dbReference>
<feature type="modified residue" description="4-aspartylphosphate" evidence="1">
    <location>
        <position position="64"/>
    </location>
</feature>
<comment type="caution">
    <text evidence="4">The sequence shown here is derived from an EMBL/GenBank/DDBJ whole genome shotgun (WGS) entry which is preliminary data.</text>
</comment>
<proteinExistence type="predicted"/>
<dbReference type="Pfam" id="PF00990">
    <property type="entry name" value="GGDEF"/>
    <property type="match status" value="1"/>
</dbReference>
<dbReference type="InterPro" id="IPR029787">
    <property type="entry name" value="Nucleotide_cyclase"/>
</dbReference>
<dbReference type="InterPro" id="IPR043128">
    <property type="entry name" value="Rev_trsase/Diguanyl_cyclase"/>
</dbReference>
<dbReference type="CDD" id="cd17551">
    <property type="entry name" value="REC_RpfG-like"/>
    <property type="match status" value="1"/>
</dbReference>